<feature type="binding site" evidence="13">
    <location>
        <position position="118"/>
    </location>
    <ligand>
        <name>Mg(2+)</name>
        <dbReference type="ChEBI" id="CHEBI:18420"/>
    </ligand>
</feature>
<protein>
    <recommendedName>
        <fullName evidence="5">Enterobactin synthase component D</fullName>
    </recommendedName>
    <alternativeName>
        <fullName evidence="8">4'-phosphopantetheinyl transferase EntD</fullName>
    </alternativeName>
    <alternativeName>
        <fullName evidence="9">Enterochelin synthase D</fullName>
    </alternativeName>
</protein>
<accession>A0A1S1MVV4</accession>
<comment type="subunit">
    <text evidence="4">EntB, EntD, EntE, and EntF form a multienzyme complex called enterobactin synthase.</text>
</comment>
<dbReference type="GO" id="GO:0009366">
    <property type="term" value="C:enterobactin synthetase complex"/>
    <property type="evidence" value="ECO:0007669"/>
    <property type="project" value="InterPro"/>
</dbReference>
<organism evidence="16 17">
    <name type="scientific">Pseudoalteromonas amylolytica</name>
    <dbReference type="NCBI Taxonomy" id="1859457"/>
    <lineage>
        <taxon>Bacteria</taxon>
        <taxon>Pseudomonadati</taxon>
        <taxon>Pseudomonadota</taxon>
        <taxon>Gammaproteobacteria</taxon>
        <taxon>Alteromonadales</taxon>
        <taxon>Pseudoalteromonadaceae</taxon>
        <taxon>Pseudoalteromonas</taxon>
    </lineage>
</organism>
<keyword evidence="13" id="KW-0479">Metal-binding</keyword>
<evidence type="ECO:0000256" key="9">
    <source>
        <dbReference type="ARBA" id="ARBA00031996"/>
    </source>
</evidence>
<sequence>MQYQTANPFKPQLNYPYHCCTFSTESFQQSDFLTHNIPMPQKLQNAVPKRRVEYLAGRICATQALAQLSITRVEINSTEDRAPVWPEGTLGSISHTQGIAMAMVTNSSDLSGLGIDIETVMPSEQEQRLKEQILNPLENEAFTALSQHLSCPLTVVFSAKESIFKALYPSVKRFFGFEAAKLLSFDEHQLCFEITEQLSDKVPLGTQVNVLYQTNDLFAFTECAFA</sequence>
<evidence type="ECO:0000256" key="3">
    <source>
        <dbReference type="ARBA" id="ARBA00008342"/>
    </source>
</evidence>
<proteinExistence type="inferred from homology"/>
<evidence type="ECO:0000256" key="12">
    <source>
        <dbReference type="PIRSR" id="PIRSR603542-1"/>
    </source>
</evidence>
<evidence type="ECO:0000313" key="16">
    <source>
        <dbReference type="EMBL" id="OHU89441.1"/>
    </source>
</evidence>
<feature type="binding site" evidence="12">
    <location>
        <position position="161"/>
    </location>
    <ligand>
        <name>CoA</name>
        <dbReference type="ChEBI" id="CHEBI:57287"/>
    </ligand>
</feature>
<evidence type="ECO:0000256" key="10">
    <source>
        <dbReference type="ARBA" id="ARBA00049176"/>
    </source>
</evidence>
<dbReference type="InterPro" id="IPR003542">
    <property type="entry name" value="Enbac_synth_compD-like"/>
</dbReference>
<dbReference type="GO" id="GO:0009239">
    <property type="term" value="P:enterobactin biosynthetic process"/>
    <property type="evidence" value="ECO:0007669"/>
    <property type="project" value="UniProtKB-UniPathway"/>
</dbReference>
<dbReference type="PANTHER" id="PTHR38096">
    <property type="entry name" value="ENTEROBACTIN SYNTHASE COMPONENT D"/>
    <property type="match status" value="1"/>
</dbReference>
<evidence type="ECO:0000256" key="2">
    <source>
        <dbReference type="ARBA" id="ARBA00004993"/>
    </source>
</evidence>
<keyword evidence="7" id="KW-0259">Enterobactin biosynthesis</keyword>
<comment type="catalytic activity">
    <reaction evidence="10">
        <text>apo-[aryl-carrier protein] + CoA = holo-[aryl-carrier protein] + adenosine 3',5'-bisphosphate + H(+)</text>
        <dbReference type="Rhea" id="RHEA:48404"/>
        <dbReference type="Rhea" id="RHEA-COMP:15903"/>
        <dbReference type="Rhea" id="RHEA-COMP:17557"/>
        <dbReference type="ChEBI" id="CHEBI:15378"/>
        <dbReference type="ChEBI" id="CHEBI:29999"/>
        <dbReference type="ChEBI" id="CHEBI:57287"/>
        <dbReference type="ChEBI" id="CHEBI:58343"/>
        <dbReference type="ChEBI" id="CHEBI:64479"/>
    </reaction>
</comment>
<dbReference type="GO" id="GO:0008897">
    <property type="term" value="F:holo-[acyl-carrier-protein] synthase activity"/>
    <property type="evidence" value="ECO:0007669"/>
    <property type="project" value="InterPro"/>
</dbReference>
<dbReference type="PANTHER" id="PTHR38096:SF1">
    <property type="entry name" value="ENTEROBACTIN SYNTHASE COMPONENT D"/>
    <property type="match status" value="1"/>
</dbReference>
<evidence type="ECO:0000256" key="4">
    <source>
        <dbReference type="ARBA" id="ARBA00011503"/>
    </source>
</evidence>
<evidence type="ECO:0000256" key="6">
    <source>
        <dbReference type="ARBA" id="ARBA00022679"/>
    </source>
</evidence>
<comment type="function">
    <text evidence="1">Involved in the biosynthesis of the siderophore enterobactin (enterochelin), which is a macrocyclic trimeric lactone of N-(2,3-dihydroxybenzoyl)-serine. The serine trilactone serves as a scaffolding for the three catechol functionalities that provide hexadentate coordination for the tightly ligated iron(2+) atoms. Plays an essential role in the assembly of the enterobactin by catalyzing the transfer of the 4'-phosphopantetheine (Ppant) moiety from coenzyme A to the apo-domains of both EntB (ArCP domain) and EntF (PCP domain) to yield their holo-forms which make them competent for the activation of 2,3-dihydroxybenzoate (DHB) and L-serine, respectively.</text>
</comment>
<dbReference type="OrthoDB" id="8210607at2"/>
<dbReference type="Gene3D" id="3.90.470.20">
    <property type="entry name" value="4'-phosphopantetheinyl transferase domain"/>
    <property type="match status" value="1"/>
</dbReference>
<dbReference type="Pfam" id="PF17837">
    <property type="entry name" value="4PPT_N"/>
    <property type="match status" value="1"/>
</dbReference>
<comment type="cofactor">
    <cofactor evidence="13">
        <name>Mg(2+)</name>
        <dbReference type="ChEBI" id="CHEBI:18420"/>
    </cofactor>
</comment>
<evidence type="ECO:0000256" key="7">
    <source>
        <dbReference type="ARBA" id="ARBA00023191"/>
    </source>
</evidence>
<dbReference type="UniPathway" id="UPA00017"/>
<dbReference type="EMBL" id="MKJU01000029">
    <property type="protein sequence ID" value="OHU89441.1"/>
    <property type="molecule type" value="Genomic_DNA"/>
</dbReference>
<dbReference type="Pfam" id="PF01648">
    <property type="entry name" value="ACPS"/>
    <property type="match status" value="1"/>
</dbReference>
<keyword evidence="13" id="KW-0460">Magnesium</keyword>
<dbReference type="STRING" id="1859457.BET10_17655"/>
<dbReference type="InterPro" id="IPR037143">
    <property type="entry name" value="4-PPantetheinyl_Trfase_dom_sf"/>
</dbReference>
<evidence type="ECO:0000313" key="17">
    <source>
        <dbReference type="Proteomes" id="UP000179786"/>
    </source>
</evidence>
<dbReference type="GO" id="GO:0000287">
    <property type="term" value="F:magnesium ion binding"/>
    <property type="evidence" value="ECO:0007669"/>
    <property type="project" value="InterPro"/>
</dbReference>
<evidence type="ECO:0000256" key="8">
    <source>
        <dbReference type="ARBA" id="ARBA00029894"/>
    </source>
</evidence>
<dbReference type="GO" id="GO:0005886">
    <property type="term" value="C:plasma membrane"/>
    <property type="evidence" value="ECO:0007669"/>
    <property type="project" value="TreeGrafter"/>
</dbReference>
<feature type="binding site" evidence="12">
    <location>
        <begin position="94"/>
        <end position="95"/>
    </location>
    <ligand>
        <name>CoA</name>
        <dbReference type="ChEBI" id="CHEBI:57287"/>
    </ligand>
</feature>
<dbReference type="Proteomes" id="UP000179786">
    <property type="component" value="Unassembled WGS sequence"/>
</dbReference>
<feature type="domain" description="4'-phosphopantetheinyl transferase" evidence="14">
    <location>
        <begin position="112"/>
        <end position="193"/>
    </location>
</feature>
<keyword evidence="6 16" id="KW-0808">Transferase</keyword>
<feature type="binding site" evidence="13">
    <location>
        <position position="117"/>
    </location>
    <ligand>
        <name>Mg(2+)</name>
        <dbReference type="ChEBI" id="CHEBI:18420"/>
    </ligand>
</feature>
<feature type="binding site" evidence="12">
    <location>
        <position position="116"/>
    </location>
    <ligand>
        <name>CoA</name>
        <dbReference type="ChEBI" id="CHEBI:57287"/>
    </ligand>
</feature>
<reference evidence="16 17" key="1">
    <citation type="submission" date="2016-09" db="EMBL/GenBank/DDBJ databases">
        <title>Pseudoalteromonas amylolytica sp. nov., isolated from the surface seawater.</title>
        <authorList>
            <person name="Wu Y.-H."/>
            <person name="Cheng H."/>
            <person name="Jin X.-B."/>
            <person name="Wang C.-S."/>
            <person name="Xu X.-W."/>
        </authorList>
    </citation>
    <scope>NUCLEOTIDE SEQUENCE [LARGE SCALE GENOMIC DNA]</scope>
    <source>
        <strain evidence="16 17">JW1</strain>
    </source>
</reference>
<dbReference type="InterPro" id="IPR041354">
    <property type="entry name" value="4PPT_N"/>
</dbReference>
<evidence type="ECO:0000259" key="15">
    <source>
        <dbReference type="Pfam" id="PF17837"/>
    </source>
</evidence>
<gene>
    <name evidence="16" type="ORF">BET10_17655</name>
</gene>
<dbReference type="InterPro" id="IPR008278">
    <property type="entry name" value="4-PPantetheinyl_Trfase_dom"/>
</dbReference>
<feature type="binding site" evidence="12">
    <location>
        <position position="50"/>
    </location>
    <ligand>
        <name>CoA</name>
        <dbReference type="ChEBI" id="CHEBI:57287"/>
    </ligand>
</feature>
<evidence type="ECO:0000259" key="14">
    <source>
        <dbReference type="Pfam" id="PF01648"/>
    </source>
</evidence>
<dbReference type="PRINTS" id="PR01399">
    <property type="entry name" value="ENTSNTHTASED"/>
</dbReference>
<comment type="pathway">
    <text evidence="2">Siderophore biosynthesis; enterobactin biosynthesis.</text>
</comment>
<dbReference type="RefSeq" id="WP_070986568.1">
    <property type="nucleotide sequence ID" value="NZ_MKJU01000029.1"/>
</dbReference>
<feature type="binding site" evidence="12">
    <location>
        <position position="58"/>
    </location>
    <ligand>
        <name>CoA</name>
        <dbReference type="ChEBI" id="CHEBI:57287"/>
    </ligand>
</feature>
<evidence type="ECO:0000256" key="11">
    <source>
        <dbReference type="ARBA" id="ARBA00049191"/>
    </source>
</evidence>
<comment type="similarity">
    <text evidence="3">Belongs to the P-Pant transferase superfamily. EntD family.</text>
</comment>
<keyword evidence="17" id="KW-1185">Reference proteome</keyword>
<feature type="domain" description="4'-phosphopantetheinyl transferase N-terminal" evidence="15">
    <location>
        <begin position="41"/>
        <end position="104"/>
    </location>
</feature>
<comment type="caution">
    <text evidence="16">The sequence shown here is derived from an EMBL/GenBank/DDBJ whole genome shotgun (WGS) entry which is preliminary data.</text>
</comment>
<evidence type="ECO:0000256" key="13">
    <source>
        <dbReference type="PIRSR" id="PIRSR603542-2"/>
    </source>
</evidence>
<name>A0A1S1MVV4_9GAMM</name>
<dbReference type="SUPFAM" id="SSF56214">
    <property type="entry name" value="4'-phosphopantetheinyl transferase"/>
    <property type="match status" value="1"/>
</dbReference>
<evidence type="ECO:0000256" key="1">
    <source>
        <dbReference type="ARBA" id="ARBA00003937"/>
    </source>
</evidence>
<dbReference type="AlphaFoldDB" id="A0A1S1MVV4"/>
<feature type="binding site" evidence="13">
    <location>
        <position position="116"/>
    </location>
    <ligand>
        <name>Mg(2+)</name>
        <dbReference type="ChEBI" id="CHEBI:18420"/>
    </ligand>
</feature>
<comment type="catalytic activity">
    <reaction evidence="11">
        <text>apo-[peptidyl-carrier protein] + CoA = holo-[peptidyl-carrier protein] + adenosine 3',5'-bisphosphate + H(+)</text>
        <dbReference type="Rhea" id="RHEA:46228"/>
        <dbReference type="Rhea" id="RHEA-COMP:11479"/>
        <dbReference type="Rhea" id="RHEA-COMP:11480"/>
        <dbReference type="ChEBI" id="CHEBI:15378"/>
        <dbReference type="ChEBI" id="CHEBI:29999"/>
        <dbReference type="ChEBI" id="CHEBI:57287"/>
        <dbReference type="ChEBI" id="CHEBI:58343"/>
        <dbReference type="ChEBI" id="CHEBI:64479"/>
    </reaction>
</comment>
<evidence type="ECO:0000256" key="5">
    <source>
        <dbReference type="ARBA" id="ARBA00019087"/>
    </source>
</evidence>
<feature type="binding site" evidence="12">
    <location>
        <position position="165"/>
    </location>
    <ligand>
        <name>CoA</name>
        <dbReference type="ChEBI" id="CHEBI:57287"/>
    </ligand>
</feature>